<dbReference type="Gene3D" id="3.40.50.20">
    <property type="match status" value="1"/>
</dbReference>
<dbReference type="InterPro" id="IPR013815">
    <property type="entry name" value="ATP_grasp_subdomain_1"/>
</dbReference>
<keyword evidence="6" id="KW-0479">Metal-binding</keyword>
<evidence type="ECO:0000256" key="7">
    <source>
        <dbReference type="ARBA" id="ARBA00022741"/>
    </source>
</evidence>
<dbReference type="InterPro" id="IPR020561">
    <property type="entry name" value="PRibGlycinamid_synth_ATP-grasp"/>
</dbReference>
<evidence type="ECO:0000256" key="2">
    <source>
        <dbReference type="ARBA" id="ARBA00001946"/>
    </source>
</evidence>
<organism evidence="17 18">
    <name type="scientific">Candidatus Bilophila faecipullorum</name>
    <dbReference type="NCBI Taxonomy" id="2838482"/>
    <lineage>
        <taxon>Bacteria</taxon>
        <taxon>Pseudomonadati</taxon>
        <taxon>Thermodesulfobacteriota</taxon>
        <taxon>Desulfovibrionia</taxon>
        <taxon>Desulfovibrionales</taxon>
        <taxon>Desulfovibrionaceae</taxon>
        <taxon>Bilophila</taxon>
    </lineage>
</organism>
<dbReference type="Gene3D" id="3.90.600.10">
    <property type="entry name" value="Phosphoribosylglycinamide synthetase, C-terminal domain"/>
    <property type="match status" value="1"/>
</dbReference>
<evidence type="ECO:0000313" key="17">
    <source>
        <dbReference type="EMBL" id="HIW79494.1"/>
    </source>
</evidence>
<comment type="pathway">
    <text evidence="3 14">Purine metabolism; IMP biosynthesis via de novo pathway; N(1)-(5-phospho-D-ribosyl)glycinamide from 5-phospho-alpha-D-ribose 1-diphosphate: step 2/2.</text>
</comment>
<dbReference type="GO" id="GO:0009113">
    <property type="term" value="P:purine nucleobase biosynthetic process"/>
    <property type="evidence" value="ECO:0007669"/>
    <property type="project" value="InterPro"/>
</dbReference>
<evidence type="ECO:0000256" key="14">
    <source>
        <dbReference type="HAMAP-Rule" id="MF_00138"/>
    </source>
</evidence>
<dbReference type="InterPro" id="IPR020560">
    <property type="entry name" value="PRibGlycinamide_synth_C-dom"/>
</dbReference>
<evidence type="ECO:0000313" key="18">
    <source>
        <dbReference type="Proteomes" id="UP000824264"/>
    </source>
</evidence>
<dbReference type="GO" id="GO:0006189">
    <property type="term" value="P:'de novo' IMP biosynthetic process"/>
    <property type="evidence" value="ECO:0007669"/>
    <property type="project" value="UniProtKB-UniRule"/>
</dbReference>
<dbReference type="Proteomes" id="UP000824264">
    <property type="component" value="Unassembled WGS sequence"/>
</dbReference>
<dbReference type="GO" id="GO:0005524">
    <property type="term" value="F:ATP binding"/>
    <property type="evidence" value="ECO:0007669"/>
    <property type="project" value="UniProtKB-UniRule"/>
</dbReference>
<reference evidence="17" key="1">
    <citation type="journal article" date="2021" name="PeerJ">
        <title>Extensive microbial diversity within the chicken gut microbiome revealed by metagenomics and culture.</title>
        <authorList>
            <person name="Gilroy R."/>
            <person name="Ravi A."/>
            <person name="Getino M."/>
            <person name="Pursley I."/>
            <person name="Horton D.L."/>
            <person name="Alikhan N.F."/>
            <person name="Baker D."/>
            <person name="Gharbi K."/>
            <person name="Hall N."/>
            <person name="Watson M."/>
            <person name="Adriaenssens E.M."/>
            <person name="Foster-Nyarko E."/>
            <person name="Jarju S."/>
            <person name="Secka A."/>
            <person name="Antonio M."/>
            <person name="Oren A."/>
            <person name="Chaudhuri R.R."/>
            <person name="La Ragione R."/>
            <person name="Hildebrand F."/>
            <person name="Pallen M.J."/>
        </authorList>
    </citation>
    <scope>NUCLEOTIDE SEQUENCE</scope>
    <source>
        <strain evidence="17">ChiSxjej5B17-1746</strain>
    </source>
</reference>
<evidence type="ECO:0000256" key="10">
    <source>
        <dbReference type="ARBA" id="ARBA00023211"/>
    </source>
</evidence>
<dbReference type="SUPFAM" id="SSF51246">
    <property type="entry name" value="Rudiment single hybrid motif"/>
    <property type="match status" value="1"/>
</dbReference>
<dbReference type="PANTHER" id="PTHR43472">
    <property type="entry name" value="PHOSPHORIBOSYLAMINE--GLYCINE LIGASE"/>
    <property type="match status" value="1"/>
</dbReference>
<dbReference type="SMART" id="SM01210">
    <property type="entry name" value="GARS_C"/>
    <property type="match status" value="1"/>
</dbReference>
<dbReference type="Gene3D" id="3.30.470.20">
    <property type="entry name" value="ATP-grasp fold, B domain"/>
    <property type="match status" value="1"/>
</dbReference>
<name>A0A9D1R208_9BACT</name>
<reference evidence="17" key="2">
    <citation type="submission" date="2021-04" db="EMBL/GenBank/DDBJ databases">
        <authorList>
            <person name="Gilroy R."/>
        </authorList>
    </citation>
    <scope>NUCLEOTIDE SEQUENCE</scope>
    <source>
        <strain evidence="17">ChiSxjej5B17-1746</strain>
    </source>
</reference>
<evidence type="ECO:0000256" key="9">
    <source>
        <dbReference type="ARBA" id="ARBA00022840"/>
    </source>
</evidence>
<dbReference type="SUPFAM" id="SSF56059">
    <property type="entry name" value="Glutathione synthetase ATP-binding domain-like"/>
    <property type="match status" value="1"/>
</dbReference>
<dbReference type="FunFam" id="3.30.470.20:FF:000018">
    <property type="entry name" value="Trifunctional purine biosynthetic protein adenosine-3"/>
    <property type="match status" value="1"/>
</dbReference>
<keyword evidence="7 15" id="KW-0547">Nucleotide-binding</keyword>
<dbReference type="InterPro" id="IPR037123">
    <property type="entry name" value="PRibGlycinamide_synth_C_sf"/>
</dbReference>
<evidence type="ECO:0000256" key="12">
    <source>
        <dbReference type="ARBA" id="ARBA00042242"/>
    </source>
</evidence>
<dbReference type="InterPro" id="IPR020562">
    <property type="entry name" value="PRibGlycinamide_synth_N"/>
</dbReference>
<dbReference type="SMART" id="SM01209">
    <property type="entry name" value="GARS_A"/>
    <property type="match status" value="1"/>
</dbReference>
<dbReference type="FunFam" id="3.90.600.10:FF:000001">
    <property type="entry name" value="Trifunctional purine biosynthetic protein adenosine-3"/>
    <property type="match status" value="1"/>
</dbReference>
<keyword evidence="10" id="KW-0464">Manganese</keyword>
<dbReference type="SUPFAM" id="SSF52440">
    <property type="entry name" value="PreATP-grasp domain"/>
    <property type="match status" value="1"/>
</dbReference>
<evidence type="ECO:0000256" key="4">
    <source>
        <dbReference type="ARBA" id="ARBA00013255"/>
    </source>
</evidence>
<dbReference type="Pfam" id="PF02844">
    <property type="entry name" value="GARS_N"/>
    <property type="match status" value="1"/>
</dbReference>
<dbReference type="NCBIfam" id="TIGR00877">
    <property type="entry name" value="purD"/>
    <property type="match status" value="1"/>
</dbReference>
<dbReference type="EC" id="6.3.4.13" evidence="4 14"/>
<dbReference type="GO" id="GO:0004637">
    <property type="term" value="F:phosphoribosylamine-glycine ligase activity"/>
    <property type="evidence" value="ECO:0007669"/>
    <property type="project" value="UniProtKB-UniRule"/>
</dbReference>
<comment type="similarity">
    <text evidence="11 14">Belongs to the GARS family.</text>
</comment>
<sequence>MRVLIIGSGGREHALSWKISRGGKAETIYCAPGNGGTAQEGENVPLKDSDVAGLVAFAREKGVDFVIPGPELPLTLGVVDAMREAGIRCFGPDRWCAQLEGSKAFAKSIMQQAGVPTAACGVFTELEPARAFVEEKGAPIVIKADGLAAGKGVVVARTREEALEALESIMGGVFGQAGSRVVIEEFLEGEEVSLLAFCDGKTALPLPSAQDHKAAFDGDTGPNTGGMGAYSPAPVLPDSDLEAMADVAIRPVLKEMARQGHPFTGILYAGLMMTKDGPKVLEYNVRFGDPECQPLLMRLENDLLDVMGACIDGRLHEVRLSIRPESALGVVVAAEGYPGSYEKGMEIKGIDEADALPDTKVFQAGTARSEGKTLSSGGRVLCVTALGADLAEAQKRAYEAVAKIDMEKSRHRSDIGAKGLRRL</sequence>
<dbReference type="HAMAP" id="MF_00138">
    <property type="entry name" value="GARS"/>
    <property type="match status" value="1"/>
</dbReference>
<evidence type="ECO:0000256" key="13">
    <source>
        <dbReference type="ARBA" id="ARBA00042864"/>
    </source>
</evidence>
<dbReference type="Pfam" id="PF02843">
    <property type="entry name" value="GARS_C"/>
    <property type="match status" value="1"/>
</dbReference>
<evidence type="ECO:0000256" key="1">
    <source>
        <dbReference type="ARBA" id="ARBA00001936"/>
    </source>
</evidence>
<dbReference type="InterPro" id="IPR016185">
    <property type="entry name" value="PreATP-grasp_dom_sf"/>
</dbReference>
<feature type="domain" description="ATP-grasp" evidence="16">
    <location>
        <begin position="107"/>
        <end position="312"/>
    </location>
</feature>
<dbReference type="GO" id="GO:0046872">
    <property type="term" value="F:metal ion binding"/>
    <property type="evidence" value="ECO:0007669"/>
    <property type="project" value="UniProtKB-KW"/>
</dbReference>
<evidence type="ECO:0000256" key="15">
    <source>
        <dbReference type="PROSITE-ProRule" id="PRU00409"/>
    </source>
</evidence>
<dbReference type="EMBL" id="DXGI01000381">
    <property type="protein sequence ID" value="HIW79494.1"/>
    <property type="molecule type" value="Genomic_DNA"/>
</dbReference>
<keyword evidence="5 14" id="KW-0436">Ligase</keyword>
<evidence type="ECO:0000256" key="6">
    <source>
        <dbReference type="ARBA" id="ARBA00022723"/>
    </source>
</evidence>
<comment type="cofactor">
    <cofactor evidence="2">
        <name>Mg(2+)</name>
        <dbReference type="ChEBI" id="CHEBI:18420"/>
    </cofactor>
</comment>
<accession>A0A9D1R208</accession>
<proteinExistence type="inferred from homology"/>
<evidence type="ECO:0000256" key="3">
    <source>
        <dbReference type="ARBA" id="ARBA00005174"/>
    </source>
</evidence>
<dbReference type="FunFam" id="3.30.1490.20:FF:000006">
    <property type="entry name" value="phosphoribosylamine--glycine ligase, chloroplastic-like"/>
    <property type="match status" value="1"/>
</dbReference>
<dbReference type="Gene3D" id="3.30.1490.20">
    <property type="entry name" value="ATP-grasp fold, A domain"/>
    <property type="match status" value="1"/>
</dbReference>
<evidence type="ECO:0000256" key="8">
    <source>
        <dbReference type="ARBA" id="ARBA00022755"/>
    </source>
</evidence>
<gene>
    <name evidence="14 17" type="primary">purD</name>
    <name evidence="17" type="ORF">H9874_10190</name>
</gene>
<comment type="cofactor">
    <cofactor evidence="1">
        <name>Mn(2+)</name>
        <dbReference type="ChEBI" id="CHEBI:29035"/>
    </cofactor>
</comment>
<dbReference type="InterPro" id="IPR011761">
    <property type="entry name" value="ATP-grasp"/>
</dbReference>
<comment type="catalytic activity">
    <reaction evidence="14">
        <text>5-phospho-beta-D-ribosylamine + glycine + ATP = N(1)-(5-phospho-beta-D-ribosyl)glycinamide + ADP + phosphate + H(+)</text>
        <dbReference type="Rhea" id="RHEA:17453"/>
        <dbReference type="ChEBI" id="CHEBI:15378"/>
        <dbReference type="ChEBI" id="CHEBI:30616"/>
        <dbReference type="ChEBI" id="CHEBI:43474"/>
        <dbReference type="ChEBI" id="CHEBI:57305"/>
        <dbReference type="ChEBI" id="CHEBI:58681"/>
        <dbReference type="ChEBI" id="CHEBI:143788"/>
        <dbReference type="ChEBI" id="CHEBI:456216"/>
        <dbReference type="EC" id="6.3.4.13"/>
    </reaction>
</comment>
<keyword evidence="9 15" id="KW-0067">ATP-binding</keyword>
<dbReference type="Pfam" id="PF01071">
    <property type="entry name" value="GARS_A"/>
    <property type="match status" value="1"/>
</dbReference>
<evidence type="ECO:0000259" key="16">
    <source>
        <dbReference type="PROSITE" id="PS50975"/>
    </source>
</evidence>
<evidence type="ECO:0000256" key="11">
    <source>
        <dbReference type="ARBA" id="ARBA00038345"/>
    </source>
</evidence>
<dbReference type="PROSITE" id="PS50975">
    <property type="entry name" value="ATP_GRASP"/>
    <property type="match status" value="1"/>
</dbReference>
<dbReference type="InterPro" id="IPR020559">
    <property type="entry name" value="PRibGlycinamide_synth_CS"/>
</dbReference>
<dbReference type="PROSITE" id="PS00184">
    <property type="entry name" value="GARS"/>
    <property type="match status" value="1"/>
</dbReference>
<protein>
    <recommendedName>
        <fullName evidence="4 14">Phosphoribosylamine--glycine ligase</fullName>
        <ecNumber evidence="4 14">6.3.4.13</ecNumber>
    </recommendedName>
    <alternativeName>
        <fullName evidence="14">GARS</fullName>
    </alternativeName>
    <alternativeName>
        <fullName evidence="12 14">Glycinamide ribonucleotide synthetase</fullName>
    </alternativeName>
    <alternativeName>
        <fullName evidence="13 14">Phosphoribosylglycinamide synthetase</fullName>
    </alternativeName>
</protein>
<evidence type="ECO:0000256" key="5">
    <source>
        <dbReference type="ARBA" id="ARBA00022598"/>
    </source>
</evidence>
<comment type="caution">
    <text evidence="17">The sequence shown here is derived from an EMBL/GenBank/DDBJ whole genome shotgun (WGS) entry which is preliminary data.</text>
</comment>
<dbReference type="AlphaFoldDB" id="A0A9D1R208"/>
<dbReference type="InterPro" id="IPR011054">
    <property type="entry name" value="Rudment_hybrid_motif"/>
</dbReference>
<dbReference type="PANTHER" id="PTHR43472:SF1">
    <property type="entry name" value="PHOSPHORIBOSYLAMINE--GLYCINE LIGASE, CHLOROPLASTIC"/>
    <property type="match status" value="1"/>
</dbReference>
<dbReference type="InterPro" id="IPR000115">
    <property type="entry name" value="PRibGlycinamide_synth"/>
</dbReference>
<keyword evidence="8 14" id="KW-0658">Purine biosynthesis</keyword>